<evidence type="ECO:0000313" key="2">
    <source>
        <dbReference type="EMBL" id="KRO28140.1"/>
    </source>
</evidence>
<dbReference type="EMBL" id="AYGX02000052">
    <property type="protein sequence ID" value="KRO28140.1"/>
    <property type="molecule type" value="Genomic_DNA"/>
</dbReference>
<dbReference type="SUPFAM" id="SSF56112">
    <property type="entry name" value="Protein kinase-like (PK-like)"/>
    <property type="match status" value="1"/>
</dbReference>
<dbReference type="Gene3D" id="3.30.200.20">
    <property type="entry name" value="Phosphorylase Kinase, domain 1"/>
    <property type="match status" value="1"/>
</dbReference>
<dbReference type="PANTHER" id="PTHR12149">
    <property type="entry name" value="FRUCTOSAMINE 3 KINASE-RELATED PROTEIN"/>
    <property type="match status" value="1"/>
</dbReference>
<proteinExistence type="inferred from homology"/>
<organism evidence="2 3">
    <name type="scientific">Lactiplantibacillus fabifermentans DSM 21115</name>
    <dbReference type="NCBI Taxonomy" id="1413187"/>
    <lineage>
        <taxon>Bacteria</taxon>
        <taxon>Bacillati</taxon>
        <taxon>Bacillota</taxon>
        <taxon>Bacilli</taxon>
        <taxon>Lactobacillales</taxon>
        <taxon>Lactobacillaceae</taxon>
        <taxon>Lactiplantibacillus</taxon>
    </lineage>
</organism>
<keyword evidence="1" id="KW-0808">Transferase</keyword>
<dbReference type="Proteomes" id="UP000050920">
    <property type="component" value="Unassembled WGS sequence"/>
</dbReference>
<comment type="similarity">
    <text evidence="1">Belongs to the fructosamine kinase family.</text>
</comment>
<dbReference type="Gene3D" id="3.90.1200.10">
    <property type="match status" value="1"/>
</dbReference>
<dbReference type="AlphaFoldDB" id="A0A0R2NRW3"/>
<reference evidence="2 3" key="1">
    <citation type="journal article" date="2015" name="Genome Announc.">
        <title>Expanding the biotechnology potential of lactobacilli through comparative genomics of 213 strains and associated genera.</title>
        <authorList>
            <person name="Sun Z."/>
            <person name="Harris H.M."/>
            <person name="McCann A."/>
            <person name="Guo C."/>
            <person name="Argimon S."/>
            <person name="Zhang W."/>
            <person name="Yang X."/>
            <person name="Jeffery I.B."/>
            <person name="Cooney J.C."/>
            <person name="Kagawa T.F."/>
            <person name="Liu W."/>
            <person name="Song Y."/>
            <person name="Salvetti E."/>
            <person name="Wrobel A."/>
            <person name="Rasinkangas P."/>
            <person name="Parkhill J."/>
            <person name="Rea M.C."/>
            <person name="O'Sullivan O."/>
            <person name="Ritari J."/>
            <person name="Douillard F.P."/>
            <person name="Paul Ross R."/>
            <person name="Yang R."/>
            <person name="Briner A.E."/>
            <person name="Felis G.E."/>
            <person name="de Vos W.M."/>
            <person name="Barrangou R."/>
            <person name="Klaenhammer T.R."/>
            <person name="Caufield P.W."/>
            <person name="Cui Y."/>
            <person name="Zhang H."/>
            <person name="O'Toole P.W."/>
        </authorList>
    </citation>
    <scope>NUCLEOTIDE SEQUENCE [LARGE SCALE GENOMIC DNA]</scope>
    <source>
        <strain evidence="2 3">DSM 21115</strain>
    </source>
</reference>
<protein>
    <recommendedName>
        <fullName evidence="4">Fructosamine-3-kinase</fullName>
    </recommendedName>
</protein>
<dbReference type="PANTHER" id="PTHR12149:SF8">
    <property type="entry name" value="PROTEIN-RIBULOSAMINE 3-KINASE"/>
    <property type="match status" value="1"/>
</dbReference>
<evidence type="ECO:0000256" key="1">
    <source>
        <dbReference type="PIRNR" id="PIRNR006221"/>
    </source>
</evidence>
<evidence type="ECO:0000313" key="3">
    <source>
        <dbReference type="Proteomes" id="UP000050920"/>
    </source>
</evidence>
<dbReference type="InterPro" id="IPR011009">
    <property type="entry name" value="Kinase-like_dom_sf"/>
</dbReference>
<sequence length="280" mass="31355">MQLSTTWLHQLPLTAIHDVQPVGGGDINAAFSLVSAQTRYFLKVQPDRGGAFFDHEIDGLNRLGAVVTTPKVMASGTINQDGYLLLSWLTTGHGSQAALGQAVATVHQQTAPKFGLDTDYRLGKIPKINTWQADWATFYVQQRLDVLVQLAKSNHHWSAERDDHYQRLRTKILNTPHFHTVKPSLLHGDLWSGNISFTAAGTPVLLDPDVFYGDREMDLAMTTIFGCFDADFYDGYQSVYPFEPGMQSRLPMYQLYYLLAHLNLFGESYGPAVDRILALY</sequence>
<dbReference type="RefSeq" id="WP_024624886.1">
    <property type="nucleotide sequence ID" value="NZ_AYGX02000052.1"/>
</dbReference>
<keyword evidence="1" id="KW-0418">Kinase</keyword>
<accession>A0A0R2NRW3</accession>
<gene>
    <name evidence="2" type="ORF">DY78_GL002638</name>
</gene>
<keyword evidence="3" id="KW-1185">Reference proteome</keyword>
<evidence type="ECO:0008006" key="4">
    <source>
        <dbReference type="Google" id="ProtNLM"/>
    </source>
</evidence>
<dbReference type="Pfam" id="PF03881">
    <property type="entry name" value="Fructosamin_kin"/>
    <property type="match status" value="1"/>
</dbReference>
<name>A0A0R2NRW3_9LACO</name>
<dbReference type="InterPro" id="IPR016477">
    <property type="entry name" value="Fructo-/Ketosamine-3-kinase"/>
</dbReference>
<comment type="caution">
    <text evidence="2">The sequence shown here is derived from an EMBL/GenBank/DDBJ whole genome shotgun (WGS) entry which is preliminary data.</text>
</comment>
<dbReference type="GO" id="GO:0016301">
    <property type="term" value="F:kinase activity"/>
    <property type="evidence" value="ECO:0007669"/>
    <property type="project" value="UniProtKB-UniRule"/>
</dbReference>
<dbReference type="PIRSF" id="PIRSF006221">
    <property type="entry name" value="Ketosamine-3-kinase"/>
    <property type="match status" value="1"/>
</dbReference>